<evidence type="ECO:0000313" key="2">
    <source>
        <dbReference type="Proteomes" id="UP000247634"/>
    </source>
</evidence>
<protein>
    <submittedName>
        <fullName evidence="1">Uncharacterized protein</fullName>
    </submittedName>
</protein>
<organism evidence="1 2">
    <name type="scientific">Streptomyces actuosus</name>
    <dbReference type="NCBI Taxonomy" id="1885"/>
    <lineage>
        <taxon>Bacteria</taxon>
        <taxon>Bacillati</taxon>
        <taxon>Actinomycetota</taxon>
        <taxon>Actinomycetes</taxon>
        <taxon>Kitasatosporales</taxon>
        <taxon>Streptomycetaceae</taxon>
        <taxon>Streptomyces</taxon>
    </lineage>
</organism>
<dbReference type="AlphaFoldDB" id="A0A2U9NUJ1"/>
<evidence type="ECO:0000313" key="1">
    <source>
        <dbReference type="EMBL" id="AWT40933.1"/>
    </source>
</evidence>
<reference evidence="1 2" key="1">
    <citation type="submission" date="2018-06" db="EMBL/GenBank/DDBJ databases">
        <title>The complete genome sequence of a nosiheptide producer Streptomyces actuosus ATCC 25421: deducing the ability of producing a new class III lantibiotics.</title>
        <authorList>
            <person name="Liu W."/>
            <person name="Sun F."/>
            <person name="Hu Y."/>
        </authorList>
    </citation>
    <scope>NUCLEOTIDE SEQUENCE [LARGE SCALE GENOMIC DNA]</scope>
    <source>
        <strain evidence="1 2">ATCC 25421</strain>
    </source>
</reference>
<name>A0A2U9NUJ1_STRAS</name>
<gene>
    <name evidence="1" type="ORF">DMT42_00245</name>
</gene>
<accession>A0A2U9NUJ1</accession>
<dbReference type="KEGG" id="sact:DMT42_00245"/>
<sequence>MAGCTDVRITVNSDDDWTIASRVLQSLSEVHEPARPTTKGVWHHFRPDGLRTTPVTLGVWLAGDVRTQVQTSIVESAPPHLRDQFRITVEG</sequence>
<dbReference type="EMBL" id="CP029788">
    <property type="protein sequence ID" value="AWT40933.1"/>
    <property type="molecule type" value="Genomic_DNA"/>
</dbReference>
<dbReference type="Proteomes" id="UP000247634">
    <property type="component" value="Chromosome"/>
</dbReference>
<proteinExistence type="predicted"/>
<keyword evidence="2" id="KW-1185">Reference proteome</keyword>